<dbReference type="PANTHER" id="PTHR43201:SF5">
    <property type="entry name" value="MEDIUM-CHAIN ACYL-COA LIGASE ACSF2, MITOCHONDRIAL"/>
    <property type="match status" value="1"/>
</dbReference>
<feature type="domain" description="AMP-binding enzyme C-terminal" evidence="4">
    <location>
        <begin position="418"/>
        <end position="492"/>
    </location>
</feature>
<keyword evidence="2" id="KW-0436">Ligase</keyword>
<proteinExistence type="inferred from homology"/>
<organism evidence="5">
    <name type="scientific">freshwater metagenome</name>
    <dbReference type="NCBI Taxonomy" id="449393"/>
    <lineage>
        <taxon>unclassified sequences</taxon>
        <taxon>metagenomes</taxon>
        <taxon>ecological metagenomes</taxon>
    </lineage>
</organism>
<dbReference type="SUPFAM" id="SSF56801">
    <property type="entry name" value="Acetyl-CoA synthetase-like"/>
    <property type="match status" value="1"/>
</dbReference>
<dbReference type="GO" id="GO:0031956">
    <property type="term" value="F:medium-chain fatty acid-CoA ligase activity"/>
    <property type="evidence" value="ECO:0007669"/>
    <property type="project" value="TreeGrafter"/>
</dbReference>
<comment type="similarity">
    <text evidence="1">Belongs to the ATP-dependent AMP-binding enzyme family.</text>
</comment>
<name>A0A6J6XQG6_9ZZZZ</name>
<feature type="domain" description="AMP-dependent synthetase/ligase" evidence="3">
    <location>
        <begin position="9"/>
        <end position="367"/>
    </location>
</feature>
<dbReference type="InterPro" id="IPR045851">
    <property type="entry name" value="AMP-bd_C_sf"/>
</dbReference>
<evidence type="ECO:0000256" key="1">
    <source>
        <dbReference type="ARBA" id="ARBA00006432"/>
    </source>
</evidence>
<dbReference type="InterPro" id="IPR000873">
    <property type="entry name" value="AMP-dep_synth/lig_dom"/>
</dbReference>
<dbReference type="GO" id="GO:0006631">
    <property type="term" value="P:fatty acid metabolic process"/>
    <property type="evidence" value="ECO:0007669"/>
    <property type="project" value="TreeGrafter"/>
</dbReference>
<dbReference type="InterPro" id="IPR025110">
    <property type="entry name" value="AMP-bd_C"/>
</dbReference>
<evidence type="ECO:0000313" key="5">
    <source>
        <dbReference type="EMBL" id="CAB4798739.1"/>
    </source>
</evidence>
<reference evidence="5" key="1">
    <citation type="submission" date="2020-05" db="EMBL/GenBank/DDBJ databases">
        <authorList>
            <person name="Chiriac C."/>
            <person name="Salcher M."/>
            <person name="Ghai R."/>
            <person name="Kavagutti S V."/>
        </authorList>
    </citation>
    <scope>NUCLEOTIDE SEQUENCE</scope>
</reference>
<protein>
    <submittedName>
        <fullName evidence="5">Unannotated protein</fullName>
    </submittedName>
</protein>
<evidence type="ECO:0000256" key="2">
    <source>
        <dbReference type="ARBA" id="ARBA00022598"/>
    </source>
</evidence>
<dbReference type="PANTHER" id="PTHR43201">
    <property type="entry name" value="ACYL-COA SYNTHETASE"/>
    <property type="match status" value="1"/>
</dbReference>
<gene>
    <name evidence="5" type="ORF">UFOPK3046_00427</name>
</gene>
<dbReference type="Gene3D" id="3.30.300.30">
    <property type="match status" value="1"/>
</dbReference>
<dbReference type="InterPro" id="IPR042099">
    <property type="entry name" value="ANL_N_sf"/>
</dbReference>
<dbReference type="EMBL" id="CAFAAQ010000023">
    <property type="protein sequence ID" value="CAB4798739.1"/>
    <property type="molecule type" value="Genomic_DNA"/>
</dbReference>
<dbReference type="Pfam" id="PF00501">
    <property type="entry name" value="AMP-binding"/>
    <property type="match status" value="1"/>
</dbReference>
<evidence type="ECO:0000259" key="3">
    <source>
        <dbReference type="Pfam" id="PF00501"/>
    </source>
</evidence>
<dbReference type="Gene3D" id="3.40.50.12780">
    <property type="entry name" value="N-terminal domain of ligase-like"/>
    <property type="match status" value="1"/>
</dbReference>
<accession>A0A6J6XQG6</accession>
<sequence length="512" mass="55138">MSTIWQLIEQRAAQTPDAVIFVTEDDTRMTFGEFRDAAEVCAAGLAGLGITSQTRVTWQLPTCIPAIVASAALARLDAVQSPVLHLYREKELGFVMRHTQAEFCIVPSVWKGFDFTAMADSLAAEMSPSPVVLSLDSLPAGDPSDLGPVPEFAEGEEPIRWIYSTSGTTSDPKGVLHTDATLIAGGQGLADALQMTAEDVGSMAFPFAHIAGPDYLVMMLISGMSAVLIEAFNPVDAVATYAKNGVTMAGGSTAFYQMFLAEQRKQPETKVMPALRALSGGGAPMPPEIYREVLDEMGIKVCHGYGMTEIPMITQGSPTDSDDQLAHTTGKPVTGAEVRIVLEDGSLASAGVDGEVRVKGPMVAKGYTNAELTEQAFDENGYFRTGDIGHLRPDGHVVLTGRIKDIIIRKGENISAKEIEDLLYAHPGVGDVAVIGLPDRERGERVCAVVERPAEGEVITFEEMVSYLGEQGLTRFKTPEQLEVVGSLPRNETLRKVLKYQLRDSFADKAWP</sequence>
<evidence type="ECO:0000259" key="4">
    <source>
        <dbReference type="Pfam" id="PF13193"/>
    </source>
</evidence>
<dbReference type="AlphaFoldDB" id="A0A6J6XQG6"/>
<dbReference type="Pfam" id="PF13193">
    <property type="entry name" value="AMP-binding_C"/>
    <property type="match status" value="1"/>
</dbReference>